<dbReference type="InterPro" id="IPR001461">
    <property type="entry name" value="Aspartic_peptidase_A1"/>
</dbReference>
<dbReference type="AlphaFoldDB" id="A0A9P7A430"/>
<feature type="chain" id="PRO_5040399350" evidence="2">
    <location>
        <begin position="25"/>
        <end position="426"/>
    </location>
</feature>
<dbReference type="Gene3D" id="2.40.70.10">
    <property type="entry name" value="Acid Proteases"/>
    <property type="match status" value="2"/>
</dbReference>
<accession>A0A9P7A430</accession>
<keyword evidence="4" id="KW-0378">Hydrolase</keyword>
<feature type="signal peptide" evidence="2">
    <location>
        <begin position="1"/>
        <end position="24"/>
    </location>
</feature>
<dbReference type="InterPro" id="IPR021109">
    <property type="entry name" value="Peptidase_aspartic_dom_sf"/>
</dbReference>
<dbReference type="EMBL" id="JABBWD010000004">
    <property type="protein sequence ID" value="KAG1782079.1"/>
    <property type="molecule type" value="Genomic_DNA"/>
</dbReference>
<keyword evidence="2" id="KW-0732">Signal</keyword>
<evidence type="ECO:0000256" key="2">
    <source>
        <dbReference type="SAM" id="SignalP"/>
    </source>
</evidence>
<dbReference type="CDD" id="cd05471">
    <property type="entry name" value="pepsin_like"/>
    <property type="match status" value="1"/>
</dbReference>
<gene>
    <name evidence="4" type="ORF">EV702DRAFT_506871</name>
</gene>
<keyword evidence="5" id="KW-1185">Reference proteome</keyword>
<evidence type="ECO:0000259" key="3">
    <source>
        <dbReference type="PROSITE" id="PS51767"/>
    </source>
</evidence>
<dbReference type="PANTHER" id="PTHR47966:SF51">
    <property type="entry name" value="BETA-SITE APP-CLEAVING ENZYME, ISOFORM A-RELATED"/>
    <property type="match status" value="1"/>
</dbReference>
<dbReference type="InterPro" id="IPR033121">
    <property type="entry name" value="PEPTIDASE_A1"/>
</dbReference>
<dbReference type="SUPFAM" id="SSF50630">
    <property type="entry name" value="Acid proteases"/>
    <property type="match status" value="1"/>
</dbReference>
<dbReference type="PRINTS" id="PR00792">
    <property type="entry name" value="PEPSIN"/>
</dbReference>
<keyword evidence="4" id="KW-0645">Protease</keyword>
<dbReference type="PROSITE" id="PS51767">
    <property type="entry name" value="PEPTIDASE_A1"/>
    <property type="match status" value="1"/>
</dbReference>
<protein>
    <submittedName>
        <fullName evidence="4">Acid protease</fullName>
    </submittedName>
</protein>
<dbReference type="PANTHER" id="PTHR47966">
    <property type="entry name" value="BETA-SITE APP-CLEAVING ENZYME, ISOFORM A-RELATED"/>
    <property type="match status" value="1"/>
</dbReference>
<dbReference type="InterPro" id="IPR034164">
    <property type="entry name" value="Pepsin-like_dom"/>
</dbReference>
<comment type="similarity">
    <text evidence="1">Belongs to the peptidase A1 family.</text>
</comment>
<comment type="caution">
    <text evidence="4">The sequence shown here is derived from an EMBL/GenBank/DDBJ whole genome shotgun (WGS) entry which is preliminary data.</text>
</comment>
<evidence type="ECO:0000256" key="1">
    <source>
        <dbReference type="ARBA" id="ARBA00007447"/>
    </source>
</evidence>
<evidence type="ECO:0000313" key="5">
    <source>
        <dbReference type="Proteomes" id="UP000714275"/>
    </source>
</evidence>
<organism evidence="4 5">
    <name type="scientific">Suillus placidus</name>
    <dbReference type="NCBI Taxonomy" id="48579"/>
    <lineage>
        <taxon>Eukaryota</taxon>
        <taxon>Fungi</taxon>
        <taxon>Dikarya</taxon>
        <taxon>Basidiomycota</taxon>
        <taxon>Agaricomycotina</taxon>
        <taxon>Agaricomycetes</taxon>
        <taxon>Agaricomycetidae</taxon>
        <taxon>Boletales</taxon>
        <taxon>Suillineae</taxon>
        <taxon>Suillaceae</taxon>
        <taxon>Suillus</taxon>
    </lineage>
</organism>
<dbReference type="Proteomes" id="UP000714275">
    <property type="component" value="Unassembled WGS sequence"/>
</dbReference>
<proteinExistence type="inferred from homology"/>
<feature type="domain" description="Peptidase A1" evidence="3">
    <location>
        <begin position="82"/>
        <end position="416"/>
    </location>
</feature>
<dbReference type="Pfam" id="PF00026">
    <property type="entry name" value="Asp"/>
    <property type="match status" value="1"/>
</dbReference>
<evidence type="ECO:0000313" key="4">
    <source>
        <dbReference type="EMBL" id="KAG1782079.1"/>
    </source>
</evidence>
<reference evidence="4" key="1">
    <citation type="journal article" date="2020" name="New Phytol.">
        <title>Comparative genomics reveals dynamic genome evolution in host specialist ectomycorrhizal fungi.</title>
        <authorList>
            <person name="Lofgren L.A."/>
            <person name="Nguyen N.H."/>
            <person name="Vilgalys R."/>
            <person name="Ruytinx J."/>
            <person name="Liao H.L."/>
            <person name="Branco S."/>
            <person name="Kuo A."/>
            <person name="LaButti K."/>
            <person name="Lipzen A."/>
            <person name="Andreopoulos W."/>
            <person name="Pangilinan J."/>
            <person name="Riley R."/>
            <person name="Hundley H."/>
            <person name="Na H."/>
            <person name="Barry K."/>
            <person name="Grigoriev I.V."/>
            <person name="Stajich J.E."/>
            <person name="Kennedy P.G."/>
        </authorList>
    </citation>
    <scope>NUCLEOTIDE SEQUENCE</scope>
    <source>
        <strain evidence="4">DOB743</strain>
    </source>
</reference>
<dbReference type="GO" id="GO:0006508">
    <property type="term" value="P:proteolysis"/>
    <property type="evidence" value="ECO:0007669"/>
    <property type="project" value="UniProtKB-KW"/>
</dbReference>
<dbReference type="OrthoDB" id="660550at2759"/>
<name>A0A9P7A430_9AGAM</name>
<dbReference type="GO" id="GO:0004190">
    <property type="term" value="F:aspartic-type endopeptidase activity"/>
    <property type="evidence" value="ECO:0007669"/>
    <property type="project" value="InterPro"/>
</dbReference>
<sequence length="426" mass="44840">MMLPLTSLKIVLSFLLVVGSPVFSIPLNTHTTAVSLVAKFKTAGVTNIVANDRARAQALHQAAKIGKHYANASITNVAPIGYTIQVGIGNPVKHYGLLVDTASGNTWIGADQDYTITRTSASTGNTVSVSYGSGNFSGKEYLDTITLSSLSISNQSIGVANKYQGFRGVDGVLGIGPASLTKGTVSNTDTVPTIMDNLFSQKSIGSEILGVYFVPVSEEDATGTLTFGGWNSTLMTSDITYAPITTASPACSYWGINQSITYGDETILSSTAGIVDTATVLVLIATDAFDTYKDATGATLDETTGLLKITSDQYSSLKPLIFTIGGTALTLTPNAQIWPRSMNSVIGDTSGNSDNIYLIVADIGSETFGFVSGYTFLSVIIYHIVSNHCTANCGVCALSERFYSIFDTTNKRVGFATTAYTESASN</sequence>